<dbReference type="GO" id="GO:0031507">
    <property type="term" value="P:heterochromatin formation"/>
    <property type="evidence" value="ECO:0007669"/>
    <property type="project" value="EnsemblFungi"/>
</dbReference>
<evidence type="ECO:0000256" key="1">
    <source>
        <dbReference type="SAM" id="MobiDB-lite"/>
    </source>
</evidence>
<dbReference type="eggNOG" id="ENOG502S9AV">
    <property type="taxonomic scope" value="Eukaryota"/>
</dbReference>
<dbReference type="OMA" id="MESERSH"/>
<dbReference type="InParanoid" id="I2H8K0"/>
<dbReference type="GO" id="GO:0060590">
    <property type="term" value="F:ATPase regulator activity"/>
    <property type="evidence" value="ECO:0007669"/>
    <property type="project" value="EnsemblFungi"/>
</dbReference>
<dbReference type="GO" id="GO:0140597">
    <property type="term" value="F:protein carrier chaperone"/>
    <property type="evidence" value="ECO:0007669"/>
    <property type="project" value="EnsemblFungi"/>
</dbReference>
<feature type="region of interest" description="Disordered" evidence="1">
    <location>
        <begin position="48"/>
        <end position="90"/>
    </location>
</feature>
<proteinExistence type="predicted"/>
<dbReference type="FunCoup" id="I2H8K0">
    <property type="interactions" value="25"/>
</dbReference>
<accession>I2H8K0</accession>
<dbReference type="GO" id="GO:0000727">
    <property type="term" value="P:double-strand break repair via break-induced replication"/>
    <property type="evidence" value="ECO:0007669"/>
    <property type="project" value="EnsemblFungi"/>
</dbReference>
<dbReference type="EMBL" id="HE806324">
    <property type="protein sequence ID" value="CCH62702.1"/>
    <property type="molecule type" value="Genomic_DNA"/>
</dbReference>
<reference evidence="2 3" key="1">
    <citation type="journal article" date="2011" name="Proc. Natl. Acad. Sci. U.S.A.">
        <title>Evolutionary erosion of yeast sex chromosomes by mating-type switching accidents.</title>
        <authorList>
            <person name="Gordon J.L."/>
            <person name="Armisen D."/>
            <person name="Proux-Wera E."/>
            <person name="Oheigeartaigh S.S."/>
            <person name="Byrne K.P."/>
            <person name="Wolfe K.H."/>
        </authorList>
    </citation>
    <scope>NUCLEOTIDE SEQUENCE [LARGE SCALE GENOMIC DNA]</scope>
    <source>
        <strain evidence="3">ATCC 34711 / CBS 6284 / DSM 70876 / NBRC 10599 / NRRL Y-10934 / UCD 77-7</strain>
    </source>
</reference>
<dbReference type="Proteomes" id="UP000002866">
    <property type="component" value="Chromosome 9"/>
</dbReference>
<organism evidence="2 3">
    <name type="scientific">Henningerozyma blattae (strain ATCC 34711 / CBS 6284 / DSM 70876 / NBRC 10599 / NRRL Y-10934 / UCD 77-7)</name>
    <name type="common">Yeast</name>
    <name type="synonym">Tetrapisispora blattae</name>
    <dbReference type="NCBI Taxonomy" id="1071380"/>
    <lineage>
        <taxon>Eukaryota</taxon>
        <taxon>Fungi</taxon>
        <taxon>Dikarya</taxon>
        <taxon>Ascomycota</taxon>
        <taxon>Saccharomycotina</taxon>
        <taxon>Saccharomycetes</taxon>
        <taxon>Saccharomycetales</taxon>
        <taxon>Saccharomycetaceae</taxon>
        <taxon>Henningerozyma</taxon>
    </lineage>
</organism>
<protein>
    <submittedName>
        <fullName evidence="2">Uncharacterized protein</fullName>
    </submittedName>
</protein>
<dbReference type="GeneID" id="14497855"/>
<dbReference type="OrthoDB" id="4052750at2759"/>
<sequence>MTFPATTSTFNLKLQSPNSSLRDNTVNVDALIMNRNNSRESISEAIISERQKIHRDRSPVHRSPISDHERKQRQRQAEEDRKSKRLSQSLKIRGGLDKMEEFVIRGERLKELQELAKQAEEHTLPSEFAEKYEEANGEDIDDDDLLECLEARENKAAELEILLAELFIS</sequence>
<dbReference type="GO" id="GO:0006606">
    <property type="term" value="P:protein import into nucleus"/>
    <property type="evidence" value="ECO:0007669"/>
    <property type="project" value="EnsemblFungi"/>
</dbReference>
<dbReference type="GO" id="GO:0000723">
    <property type="term" value="P:telomere maintenance"/>
    <property type="evidence" value="ECO:0007669"/>
    <property type="project" value="EnsemblFungi"/>
</dbReference>
<name>I2H8K0_HENB6</name>
<evidence type="ECO:0000313" key="2">
    <source>
        <dbReference type="EMBL" id="CCH62702.1"/>
    </source>
</evidence>
<dbReference type="KEGG" id="tbl:TBLA_0I00390"/>
<dbReference type="RefSeq" id="XP_004182221.1">
    <property type="nucleotide sequence ID" value="XM_004182173.1"/>
</dbReference>
<dbReference type="HOGENOM" id="CLU_128856_0_0_1"/>
<dbReference type="GO" id="GO:0010526">
    <property type="term" value="P:transposable element silencing"/>
    <property type="evidence" value="ECO:0007669"/>
    <property type="project" value="EnsemblFungi"/>
</dbReference>
<feature type="compositionally biased region" description="Basic and acidic residues" evidence="1">
    <location>
        <begin position="48"/>
        <end position="82"/>
    </location>
</feature>
<dbReference type="AlphaFoldDB" id="I2H8K0"/>
<evidence type="ECO:0000313" key="3">
    <source>
        <dbReference type="Proteomes" id="UP000002866"/>
    </source>
</evidence>
<gene>
    <name evidence="2" type="primary">TBLA0I00390</name>
    <name evidence="2" type="ORF">TBLA_0I00390</name>
</gene>
<keyword evidence="3" id="KW-1185">Reference proteome</keyword>